<dbReference type="OrthoDB" id="5334020at2"/>
<comment type="caution">
    <text evidence="2">The sequence shown here is derived from an EMBL/GenBank/DDBJ whole genome shotgun (WGS) entry which is preliminary data.</text>
</comment>
<keyword evidence="1" id="KW-1133">Transmembrane helix</keyword>
<evidence type="ECO:0000313" key="2">
    <source>
        <dbReference type="EMBL" id="TKX32644.1"/>
    </source>
</evidence>
<dbReference type="AlphaFoldDB" id="A0A4U7BUF1"/>
<proteinExistence type="predicted"/>
<accession>A0A4U7BUF1</accession>
<dbReference type="Proteomes" id="UP000310353">
    <property type="component" value="Unassembled WGS sequence"/>
</dbReference>
<sequence length="192" mass="22707">MRLKDNLKAIKTEFNTEEKFIENFIRSERFIQKYKIYIFLLIIILILWFAISFINSKINEYNEKESNRIYTSLLNNPNDQDLLNKLEQKNENLYAIFLMEKFVNDSNNTKLKSQIQALKDNSNVNPLLQNIISASLEENSIFLKDYDKVFKAYQLLKENKIKQADILLSQINENSSLNQIAKNLKHYQGISQ</sequence>
<evidence type="ECO:0000256" key="1">
    <source>
        <dbReference type="SAM" id="Phobius"/>
    </source>
</evidence>
<dbReference type="RefSeq" id="WP_137622009.1">
    <property type="nucleotide sequence ID" value="NZ_NXMA01000004.1"/>
</dbReference>
<keyword evidence="1" id="KW-0472">Membrane</keyword>
<feature type="transmembrane region" description="Helical" evidence="1">
    <location>
        <begin position="36"/>
        <end position="54"/>
    </location>
</feature>
<organism evidence="2 3">
    <name type="scientific">Campylobacter aviculae</name>
    <dbReference type="NCBI Taxonomy" id="2510190"/>
    <lineage>
        <taxon>Bacteria</taxon>
        <taxon>Pseudomonadati</taxon>
        <taxon>Campylobacterota</taxon>
        <taxon>Epsilonproteobacteria</taxon>
        <taxon>Campylobacterales</taxon>
        <taxon>Campylobacteraceae</taxon>
        <taxon>Campylobacter</taxon>
    </lineage>
</organism>
<protein>
    <submittedName>
        <fullName evidence="2">Uncharacterized protein</fullName>
    </submittedName>
</protein>
<keyword evidence="1" id="KW-0812">Transmembrane</keyword>
<gene>
    <name evidence="2" type="ORF">CQA76_03200</name>
</gene>
<keyword evidence="3" id="KW-1185">Reference proteome</keyword>
<evidence type="ECO:0000313" key="3">
    <source>
        <dbReference type="Proteomes" id="UP000310353"/>
    </source>
</evidence>
<reference evidence="2 3" key="1">
    <citation type="submission" date="2018-05" db="EMBL/GenBank/DDBJ databases">
        <title>Novel Campyloabacter and Helicobacter Species and Strains.</title>
        <authorList>
            <person name="Mannion A.J."/>
            <person name="Shen Z."/>
            <person name="Fox J.G."/>
        </authorList>
    </citation>
    <scope>NUCLEOTIDE SEQUENCE [LARGE SCALE GENOMIC DNA]</scope>
    <source>
        <strain evidence="3">MIT17-670</strain>
    </source>
</reference>
<dbReference type="EMBL" id="NXMA01000004">
    <property type="protein sequence ID" value="TKX32644.1"/>
    <property type="molecule type" value="Genomic_DNA"/>
</dbReference>
<name>A0A4U7BUF1_9BACT</name>